<feature type="region of interest" description="Disordered" evidence="1">
    <location>
        <begin position="21"/>
        <end position="59"/>
    </location>
</feature>
<dbReference type="Proteomes" id="UP000004926">
    <property type="component" value="Chromosome"/>
</dbReference>
<evidence type="ECO:0000256" key="1">
    <source>
        <dbReference type="SAM" id="MobiDB-lite"/>
    </source>
</evidence>
<dbReference type="RefSeq" id="WP_009151966.1">
    <property type="nucleotide sequence ID" value="NZ_CM001439.1"/>
</dbReference>
<organism evidence="2 3">
    <name type="scientific">Saccharomonospora marina XMU15</name>
    <dbReference type="NCBI Taxonomy" id="882083"/>
    <lineage>
        <taxon>Bacteria</taxon>
        <taxon>Bacillati</taxon>
        <taxon>Actinomycetota</taxon>
        <taxon>Actinomycetes</taxon>
        <taxon>Pseudonocardiales</taxon>
        <taxon>Pseudonocardiaceae</taxon>
        <taxon>Saccharomonospora</taxon>
    </lineage>
</organism>
<sequence length="59" mass="6318">MRTPSAGRRVVRRLLPSTVTSTVSTGWPSMARPNVSGSRGMTTYTPSNEQTEAKLPAPS</sequence>
<keyword evidence="3" id="KW-1185">Reference proteome</keyword>
<proteinExistence type="predicted"/>
<protein>
    <submittedName>
        <fullName evidence="2">Uncharacterized protein</fullName>
    </submittedName>
</protein>
<gene>
    <name evidence="2" type="ORF">SacmaDRAFT_0265</name>
</gene>
<evidence type="ECO:0000313" key="3">
    <source>
        <dbReference type="Proteomes" id="UP000004926"/>
    </source>
</evidence>
<name>H5X0B5_9PSEU</name>
<dbReference type="STRING" id="882083.SacmaDRAFT_0265"/>
<accession>H5X0B5</accession>
<dbReference type="HOGENOM" id="CLU_2957959_0_0_11"/>
<dbReference type="EMBL" id="CM001439">
    <property type="protein sequence ID" value="EHR48575.1"/>
    <property type="molecule type" value="Genomic_DNA"/>
</dbReference>
<reference evidence="2 3" key="1">
    <citation type="journal article" date="2012" name="Stand. Genomic Sci.">
        <title>Genome sequence of the ocean sediment bacterium Saccharomonospora marina type strain (XMU15(T)).</title>
        <authorList>
            <person name="Klenk H.P."/>
            <person name="Lu M."/>
            <person name="Lucas S."/>
            <person name="Lapidus A."/>
            <person name="Copeland A."/>
            <person name="Pitluck S."/>
            <person name="Goodwin L.A."/>
            <person name="Han C."/>
            <person name="Tapia R."/>
            <person name="Brambilla E.M."/>
            <person name="Potter G."/>
            <person name="Land M."/>
            <person name="Ivanova N."/>
            <person name="Rohde M."/>
            <person name="Goker M."/>
            <person name="Detter J.C."/>
            <person name="Li W.J."/>
            <person name="Kyrpides N.C."/>
            <person name="Woyke T."/>
        </authorList>
    </citation>
    <scope>NUCLEOTIDE SEQUENCE [LARGE SCALE GENOMIC DNA]</scope>
    <source>
        <strain evidence="2 3">XMU15</strain>
    </source>
</reference>
<dbReference type="AlphaFoldDB" id="H5X0B5"/>
<feature type="compositionally biased region" description="Polar residues" evidence="1">
    <location>
        <begin position="35"/>
        <end position="50"/>
    </location>
</feature>
<evidence type="ECO:0000313" key="2">
    <source>
        <dbReference type="EMBL" id="EHR48575.1"/>
    </source>
</evidence>